<accession>A0A8H4U2L5</accession>
<reference evidence="2" key="1">
    <citation type="journal article" date="2020" name="BMC Genomics">
        <title>Correction to: Identification and distribution of gene clusters required for synthesis of sphingolipid metabolism inhibitors in diverse species of the filamentous fungus Fusarium.</title>
        <authorList>
            <person name="Kim H.S."/>
            <person name="Lohmar J.M."/>
            <person name="Busman M."/>
            <person name="Brown D.W."/>
            <person name="Naumann T.A."/>
            <person name="Divon H.H."/>
            <person name="Lysoe E."/>
            <person name="Uhlig S."/>
            <person name="Proctor R.H."/>
        </authorList>
    </citation>
    <scope>NUCLEOTIDE SEQUENCE</scope>
    <source>
        <strain evidence="2">NRRL 20472</strain>
    </source>
</reference>
<sequence>MTKFKVTVTSDTVCPWCYIGRRQLQAAQRLWEQKYPNSNDTFAVSYQPFQLQPDWPKGPASSISKEKFYAQRFGRDRVVKMHQHVKGIGEALGIDFNFGGQTGNSRDSHRLVQLAKKHGEEAESKALDGLFAAYFEKNDDITSYDTLKNVAVDAGISEDEFQKAIVDSDEGGPEVDKLAGEARSRGVSGVPDFVLQDRFRLSGANDPSTFVSVWEKIKAAESQ</sequence>
<protein>
    <recommendedName>
        <fullName evidence="1">DSBA-like thioredoxin domain-containing protein</fullName>
    </recommendedName>
</protein>
<keyword evidence="3" id="KW-1185">Reference proteome</keyword>
<comment type="caution">
    <text evidence="2">The sequence shown here is derived from an EMBL/GenBank/DDBJ whole genome shotgun (WGS) entry which is preliminary data.</text>
</comment>
<dbReference type="SUPFAM" id="SSF52833">
    <property type="entry name" value="Thioredoxin-like"/>
    <property type="match status" value="1"/>
</dbReference>
<evidence type="ECO:0000313" key="2">
    <source>
        <dbReference type="EMBL" id="KAF4968730.1"/>
    </source>
</evidence>
<dbReference type="InterPro" id="IPR036249">
    <property type="entry name" value="Thioredoxin-like_sf"/>
</dbReference>
<dbReference type="Proteomes" id="UP000622797">
    <property type="component" value="Unassembled WGS sequence"/>
</dbReference>
<dbReference type="EMBL" id="JABEXW010000189">
    <property type="protein sequence ID" value="KAF4968730.1"/>
    <property type="molecule type" value="Genomic_DNA"/>
</dbReference>
<evidence type="ECO:0000313" key="3">
    <source>
        <dbReference type="Proteomes" id="UP000622797"/>
    </source>
</evidence>
<dbReference type="AlphaFoldDB" id="A0A8H4U2L5"/>
<dbReference type="PANTHER" id="PTHR13887:SF41">
    <property type="entry name" value="THIOREDOXIN SUPERFAMILY PROTEIN"/>
    <property type="match status" value="1"/>
</dbReference>
<dbReference type="PANTHER" id="PTHR13887">
    <property type="entry name" value="GLUTATHIONE S-TRANSFERASE KAPPA"/>
    <property type="match status" value="1"/>
</dbReference>
<dbReference type="GO" id="GO:0016491">
    <property type="term" value="F:oxidoreductase activity"/>
    <property type="evidence" value="ECO:0007669"/>
    <property type="project" value="InterPro"/>
</dbReference>
<dbReference type="Pfam" id="PF01323">
    <property type="entry name" value="DSBA"/>
    <property type="match status" value="1"/>
</dbReference>
<proteinExistence type="predicted"/>
<name>A0A8H4U2L5_9HYPO</name>
<organism evidence="2 3">
    <name type="scientific">Fusarium sarcochroum</name>
    <dbReference type="NCBI Taxonomy" id="1208366"/>
    <lineage>
        <taxon>Eukaryota</taxon>
        <taxon>Fungi</taxon>
        <taxon>Dikarya</taxon>
        <taxon>Ascomycota</taxon>
        <taxon>Pezizomycotina</taxon>
        <taxon>Sordariomycetes</taxon>
        <taxon>Hypocreomycetidae</taxon>
        <taxon>Hypocreales</taxon>
        <taxon>Nectriaceae</taxon>
        <taxon>Fusarium</taxon>
        <taxon>Fusarium lateritium species complex</taxon>
    </lineage>
</organism>
<dbReference type="Gene3D" id="3.40.30.10">
    <property type="entry name" value="Glutaredoxin"/>
    <property type="match status" value="1"/>
</dbReference>
<evidence type="ECO:0000259" key="1">
    <source>
        <dbReference type="Pfam" id="PF01323"/>
    </source>
</evidence>
<dbReference type="InterPro" id="IPR001853">
    <property type="entry name" value="DSBA-like_thioredoxin_dom"/>
</dbReference>
<feature type="domain" description="DSBA-like thioredoxin" evidence="1">
    <location>
        <begin position="6"/>
        <end position="211"/>
    </location>
</feature>
<gene>
    <name evidence="2" type="ORF">FSARC_3947</name>
</gene>
<dbReference type="CDD" id="cd03024">
    <property type="entry name" value="DsbA_FrnE"/>
    <property type="match status" value="1"/>
</dbReference>
<reference evidence="2" key="2">
    <citation type="submission" date="2020-05" db="EMBL/GenBank/DDBJ databases">
        <authorList>
            <person name="Kim H.-S."/>
            <person name="Proctor R.H."/>
            <person name="Brown D.W."/>
        </authorList>
    </citation>
    <scope>NUCLEOTIDE SEQUENCE</scope>
    <source>
        <strain evidence="2">NRRL 20472</strain>
    </source>
</reference>
<dbReference type="OrthoDB" id="1930760at2759"/>